<dbReference type="KEGG" id="dpo:117183938"/>
<dbReference type="Proteomes" id="UP000001819">
    <property type="component" value="Chromosome 4"/>
</dbReference>
<dbReference type="InParanoid" id="A0A6I8VWK6"/>
<reference evidence="2" key="1">
    <citation type="submission" date="2025-08" db="UniProtKB">
        <authorList>
            <consortium name="RefSeq"/>
        </authorList>
    </citation>
    <scope>IDENTIFICATION</scope>
    <source>
        <strain evidence="2">MV-25-SWS-2005</strain>
        <tissue evidence="2">Whole body</tissue>
    </source>
</reference>
<proteinExistence type="predicted"/>
<keyword evidence="1" id="KW-1185">Reference proteome</keyword>
<dbReference type="RefSeq" id="XP_033235466.1">
    <property type="nucleotide sequence ID" value="XM_033379575.1"/>
</dbReference>
<organism evidence="1 2">
    <name type="scientific">Drosophila pseudoobscura pseudoobscura</name>
    <name type="common">Fruit fly</name>
    <dbReference type="NCBI Taxonomy" id="46245"/>
    <lineage>
        <taxon>Eukaryota</taxon>
        <taxon>Metazoa</taxon>
        <taxon>Ecdysozoa</taxon>
        <taxon>Arthropoda</taxon>
        <taxon>Hexapoda</taxon>
        <taxon>Insecta</taxon>
        <taxon>Pterygota</taxon>
        <taxon>Neoptera</taxon>
        <taxon>Endopterygota</taxon>
        <taxon>Diptera</taxon>
        <taxon>Brachycera</taxon>
        <taxon>Muscomorpha</taxon>
        <taxon>Ephydroidea</taxon>
        <taxon>Drosophilidae</taxon>
        <taxon>Drosophila</taxon>
        <taxon>Sophophora</taxon>
    </lineage>
</organism>
<evidence type="ECO:0000313" key="2">
    <source>
        <dbReference type="RefSeq" id="XP_033235466.1"/>
    </source>
</evidence>
<name>A0A6I8VWK6_DROPS</name>
<dbReference type="AlphaFoldDB" id="A0A6I8VWK6"/>
<protein>
    <submittedName>
        <fullName evidence="2">Uncharacterized protein</fullName>
    </submittedName>
</protein>
<gene>
    <name evidence="2" type="primary">LOC117183938</name>
</gene>
<accession>A0A6I8VWK6</accession>
<evidence type="ECO:0000313" key="1">
    <source>
        <dbReference type="Proteomes" id="UP000001819"/>
    </source>
</evidence>
<sequence>MKQCISRSFNCNLLSVVIDQRLRIDTCRYLIEILSRRISGDLRWLDLFPHLWSFI</sequence>